<dbReference type="AlphaFoldDB" id="A0A183A7W3"/>
<keyword evidence="3" id="KW-1185">Reference proteome</keyword>
<reference evidence="4" key="1">
    <citation type="submission" date="2016-06" db="UniProtKB">
        <authorList>
            <consortium name="WormBaseParasite"/>
        </authorList>
    </citation>
    <scope>IDENTIFICATION</scope>
</reference>
<organism evidence="4">
    <name type="scientific">Echinostoma caproni</name>
    <dbReference type="NCBI Taxonomy" id="27848"/>
    <lineage>
        <taxon>Eukaryota</taxon>
        <taxon>Metazoa</taxon>
        <taxon>Spiralia</taxon>
        <taxon>Lophotrochozoa</taxon>
        <taxon>Platyhelminthes</taxon>
        <taxon>Trematoda</taxon>
        <taxon>Digenea</taxon>
        <taxon>Plagiorchiida</taxon>
        <taxon>Echinostomata</taxon>
        <taxon>Echinostomatoidea</taxon>
        <taxon>Echinostomatidae</taxon>
        <taxon>Echinostoma</taxon>
    </lineage>
</organism>
<protein>
    <submittedName>
        <fullName evidence="2 4">Uncharacterized protein</fullName>
    </submittedName>
</protein>
<sequence>MSLSQQPKNGLLLLLQAAKKLDEEDDSEMDAHLRSGVRSELTASFGPSSPHHIIGNTIISDSPVNGQTYVFNAFKHVKNLASPLGSTRSPTGLDAFDANSSDSGFEEITITSSGAASPEETPIVYCTPDGSHSRTTYTSKICRAF</sequence>
<evidence type="ECO:0000313" key="2">
    <source>
        <dbReference type="EMBL" id="VDP68272.1"/>
    </source>
</evidence>
<dbReference type="Proteomes" id="UP000272942">
    <property type="component" value="Unassembled WGS sequence"/>
</dbReference>
<reference evidence="2 3" key="2">
    <citation type="submission" date="2018-11" db="EMBL/GenBank/DDBJ databases">
        <authorList>
            <consortium name="Pathogen Informatics"/>
        </authorList>
    </citation>
    <scope>NUCLEOTIDE SEQUENCE [LARGE SCALE GENOMIC DNA]</scope>
    <source>
        <strain evidence="2 3">Egypt</strain>
    </source>
</reference>
<name>A0A183A7W3_9TREM</name>
<dbReference type="OrthoDB" id="5920083at2759"/>
<evidence type="ECO:0000313" key="3">
    <source>
        <dbReference type="Proteomes" id="UP000272942"/>
    </source>
</evidence>
<dbReference type="WBParaSite" id="ECPE_0000305101-mRNA-1">
    <property type="protein sequence ID" value="ECPE_0000305101-mRNA-1"/>
    <property type="gene ID" value="ECPE_0000305101"/>
</dbReference>
<evidence type="ECO:0000313" key="4">
    <source>
        <dbReference type="WBParaSite" id="ECPE_0000305101-mRNA-1"/>
    </source>
</evidence>
<dbReference type="EMBL" id="UZAN01040053">
    <property type="protein sequence ID" value="VDP68272.1"/>
    <property type="molecule type" value="Genomic_DNA"/>
</dbReference>
<gene>
    <name evidence="2" type="ORF">ECPE_LOCUS3048</name>
</gene>
<feature type="region of interest" description="Disordered" evidence="1">
    <location>
        <begin position="111"/>
        <end position="133"/>
    </location>
</feature>
<accession>A0A183A7W3</accession>
<evidence type="ECO:0000256" key="1">
    <source>
        <dbReference type="SAM" id="MobiDB-lite"/>
    </source>
</evidence>
<proteinExistence type="predicted"/>